<feature type="chain" id="PRO_5026249771" evidence="1">
    <location>
        <begin position="21"/>
        <end position="181"/>
    </location>
</feature>
<keyword evidence="1" id="KW-0732">Signal</keyword>
<accession>A0A6G5A711</accession>
<dbReference type="AlphaFoldDB" id="A0A6G5A711"/>
<dbReference type="GeneID" id="119178348"/>
<reference evidence="2" key="1">
    <citation type="submission" date="2020-03" db="EMBL/GenBank/DDBJ databases">
        <title>A transcriptome and proteome of the tick Rhipicephalus microplus shaped by the genetic composition of its hosts and developmental stage.</title>
        <authorList>
            <person name="Garcia G.R."/>
            <person name="Ribeiro J.M.C."/>
            <person name="Maruyama S.R."/>
            <person name="Gardinasse L.G."/>
            <person name="Nelson K."/>
            <person name="Ferreira B.R."/>
            <person name="Andrade T.G."/>
            <person name="Santos I.K.F.M."/>
        </authorList>
    </citation>
    <scope>NUCLEOTIDE SEQUENCE</scope>
    <source>
        <strain evidence="2">NSGR</strain>
        <tissue evidence="2">Salivary glands</tissue>
    </source>
</reference>
<dbReference type="KEGG" id="rmp:119178348"/>
<feature type="signal peptide" evidence="1">
    <location>
        <begin position="1"/>
        <end position="20"/>
    </location>
</feature>
<dbReference type="RefSeq" id="XP_037285436.1">
    <property type="nucleotide sequence ID" value="XM_037429539.2"/>
</dbReference>
<dbReference type="OrthoDB" id="6505238at2759"/>
<proteinExistence type="predicted"/>
<dbReference type="EMBL" id="GIKN01004115">
    <property type="protein sequence ID" value="NIE46388.1"/>
    <property type="molecule type" value="Transcribed_RNA"/>
</dbReference>
<dbReference type="VEuPathDB" id="VectorBase:LOC119178348"/>
<evidence type="ECO:0000256" key="1">
    <source>
        <dbReference type="SAM" id="SignalP"/>
    </source>
</evidence>
<dbReference type="OMA" id="YSFKSFW"/>
<sequence>MRQLIPAILFVGVFFFTASAFKLPADDFTVQGTFGDNSKEAAAEAILIGHILRTAARELEQYDDHSSEIDEYSFKSFWAKLKEALKKGTEKAAIFLYDLAKEVKSSLKEIIVAAADAAVKTSKEKAKEKAVLIVTKVMDKIAAEMKLPEVNSNAEFTKLLIKGLEQVGRSLIEEGSEILKQ</sequence>
<protein>
    <submittedName>
        <fullName evidence="2">Putative conserved secreted protein</fullName>
    </submittedName>
</protein>
<name>A0A6G5A711_RHIMP</name>
<evidence type="ECO:0000313" key="2">
    <source>
        <dbReference type="EMBL" id="NIE46388.1"/>
    </source>
</evidence>
<organism evidence="2">
    <name type="scientific">Rhipicephalus microplus</name>
    <name type="common">Cattle tick</name>
    <name type="synonym">Boophilus microplus</name>
    <dbReference type="NCBI Taxonomy" id="6941"/>
    <lineage>
        <taxon>Eukaryota</taxon>
        <taxon>Metazoa</taxon>
        <taxon>Ecdysozoa</taxon>
        <taxon>Arthropoda</taxon>
        <taxon>Chelicerata</taxon>
        <taxon>Arachnida</taxon>
        <taxon>Acari</taxon>
        <taxon>Parasitiformes</taxon>
        <taxon>Ixodida</taxon>
        <taxon>Ixodoidea</taxon>
        <taxon>Ixodidae</taxon>
        <taxon>Rhipicephalinae</taxon>
        <taxon>Rhipicephalus</taxon>
        <taxon>Boophilus</taxon>
    </lineage>
</organism>